<organism evidence="1 2">
    <name type="scientific">Acinetobacter calcoaceticus</name>
    <dbReference type="NCBI Taxonomy" id="471"/>
    <lineage>
        <taxon>Bacteria</taxon>
        <taxon>Pseudomonadati</taxon>
        <taxon>Pseudomonadota</taxon>
        <taxon>Gammaproteobacteria</taxon>
        <taxon>Moraxellales</taxon>
        <taxon>Moraxellaceae</taxon>
        <taxon>Acinetobacter</taxon>
        <taxon>Acinetobacter calcoaceticus/baumannii complex</taxon>
    </lineage>
</organism>
<dbReference type="InterPro" id="IPR011050">
    <property type="entry name" value="Pectin_lyase_fold/virulence"/>
</dbReference>
<sequence>MLKRSFGVGLLCLAHHAYSAPIKVTTTEDVASTVNQCSLRHAIEYVNLGMPEEAYKGCGGKDAENIILLKANTEYTLQKQIKISKRLVMRTDYGDVVSDSVMGKNNAIIKMKGKDRIFWIERAPPEKPAEGEEPAAPQAILVTLVELTLDGCQADACVDQGGLIYNKDNLSFQFGQLINGRAKQGGAIYNYSSEVKDAPKSSIIILDTLLKGNKANEGAVIYSERPQFYVFKSLIRENEVLNANASNFQVQRPFKTAEEMEDLGPALVRGLVNSTIYNNKGYITTIHDGMLMNNVTMVFNTKGLIFNAPLKKGNVSNNIIAKNGNLDCQVIAGADAKKISNNLYGTGCEGELGQTLGTTRLIAGEKNEGKCDLNSDGIMCPINDYTEHALGFFKPRLLSSYKQIADSPIVNHGPYFGSEMMSCVESQLGDQRGRIRPTEPSLCDRGSIELAFNTTDVNLIGADIFYGGIAKMQLTDQLVDGELVDAKQCKALFGDRPDGQAWQPGCMRIEQNLTPSKGTTTISPEGEVTYTPNGNWHGSDDFKILVVTTTTRFNDSNNPYIQIPVRIVQSPPNDFQNKKTGGSLGVWTFMGLVGLIGLRLRKSVLDAAKLGNTHEK</sequence>
<dbReference type="Pfam" id="PF17963">
    <property type="entry name" value="Big_9"/>
    <property type="match status" value="1"/>
</dbReference>
<keyword evidence="2" id="KW-1185">Reference proteome</keyword>
<dbReference type="EMBL" id="SLVJ01000009">
    <property type="protein sequence ID" value="TCM67316.1"/>
    <property type="molecule type" value="Genomic_DNA"/>
</dbReference>
<comment type="caution">
    <text evidence="1">The sequence shown here is derived from an EMBL/GenBank/DDBJ whole genome shotgun (WGS) entry which is preliminary data.</text>
</comment>
<dbReference type="NCBIfam" id="TIGR04212">
    <property type="entry name" value="GlyGly_RbtA"/>
    <property type="match status" value="1"/>
</dbReference>
<dbReference type="Gene3D" id="2.60.40.3440">
    <property type="match status" value="1"/>
</dbReference>
<reference evidence="1 2" key="1">
    <citation type="submission" date="2019-03" db="EMBL/GenBank/DDBJ databases">
        <title>Genomic analyses of the natural microbiome of Caenorhabditis elegans.</title>
        <authorList>
            <person name="Samuel B."/>
        </authorList>
    </citation>
    <scope>NUCLEOTIDE SEQUENCE [LARGE SCALE GENOMIC DNA]</scope>
    <source>
        <strain evidence="1 2">JUb89</strain>
    </source>
</reference>
<dbReference type="AlphaFoldDB" id="A0A4R1XTR2"/>
<proteinExistence type="predicted"/>
<dbReference type="SUPFAM" id="SSF51126">
    <property type="entry name" value="Pectin lyase-like"/>
    <property type="match status" value="1"/>
</dbReference>
<evidence type="ECO:0000313" key="1">
    <source>
        <dbReference type="EMBL" id="TCM67316.1"/>
    </source>
</evidence>
<dbReference type="Proteomes" id="UP000294963">
    <property type="component" value="Unassembled WGS sequence"/>
</dbReference>
<accession>A0A4R1XTR2</accession>
<name>A0A4R1XTR2_ACICA</name>
<evidence type="ECO:0000313" key="2">
    <source>
        <dbReference type="Proteomes" id="UP000294963"/>
    </source>
</evidence>
<gene>
    <name evidence="1" type="ORF">EC844_10988</name>
</gene>
<dbReference type="OrthoDB" id="6712914at2"/>
<dbReference type="InterPro" id="IPR026454">
    <property type="entry name" value="Rhombotarget_A"/>
</dbReference>
<protein>
    <submittedName>
        <fullName evidence="1">Rhombotarget A family protein</fullName>
    </submittedName>
</protein>